<evidence type="ECO:0000313" key="2">
    <source>
        <dbReference type="Proteomes" id="UP001149140"/>
    </source>
</evidence>
<dbReference type="AlphaFoldDB" id="A0A9X3N1J9"/>
<comment type="caution">
    <text evidence="1">The sequence shown here is derived from an EMBL/GenBank/DDBJ whole genome shotgun (WGS) entry which is preliminary data.</text>
</comment>
<dbReference type="Proteomes" id="UP001149140">
    <property type="component" value="Unassembled WGS sequence"/>
</dbReference>
<organism evidence="1 2">
    <name type="scientific">Solirubrobacter ginsenosidimutans</name>
    <dbReference type="NCBI Taxonomy" id="490573"/>
    <lineage>
        <taxon>Bacteria</taxon>
        <taxon>Bacillati</taxon>
        <taxon>Actinomycetota</taxon>
        <taxon>Thermoleophilia</taxon>
        <taxon>Solirubrobacterales</taxon>
        <taxon>Solirubrobacteraceae</taxon>
        <taxon>Solirubrobacter</taxon>
    </lineage>
</organism>
<name>A0A9X3N1J9_9ACTN</name>
<dbReference type="Gene3D" id="3.20.20.70">
    <property type="entry name" value="Aldolase class I"/>
    <property type="match status" value="1"/>
</dbReference>
<evidence type="ECO:0008006" key="3">
    <source>
        <dbReference type="Google" id="ProtNLM"/>
    </source>
</evidence>
<keyword evidence="2" id="KW-1185">Reference proteome</keyword>
<dbReference type="InterPro" id="IPR013785">
    <property type="entry name" value="Aldolase_TIM"/>
</dbReference>
<dbReference type="InterPro" id="IPR011060">
    <property type="entry name" value="RibuloseP-bd_barrel"/>
</dbReference>
<reference evidence="1" key="1">
    <citation type="submission" date="2022-10" db="EMBL/GenBank/DDBJ databases">
        <title>The WGS of Solirubrobacter ginsenosidimutans DSM 21036.</title>
        <authorList>
            <person name="Jiang Z."/>
        </authorList>
    </citation>
    <scope>NUCLEOTIDE SEQUENCE</scope>
    <source>
        <strain evidence="1">DSM 21036</strain>
    </source>
</reference>
<proteinExistence type="predicted"/>
<evidence type="ECO:0000313" key="1">
    <source>
        <dbReference type="EMBL" id="MDA0166542.1"/>
    </source>
</evidence>
<sequence>MIEFVFMLTRDDVTVGDAADVLMSLRESGLRYVGFKDIGPPPETLAEVTAAAHEAGMEVMLEVVSTSAEDELRSLRAALEIGVDWVLGGTHAREGLTILRDSGVNYCPFPGTIVGHPSVLEGSIAAIAEHAAALTALDGVHGVDLLAYRHATEDPIALTRAVAAAASGPVIAAGSVHSFEQIAALEEAGAWGFTIGSAIFANQLPGGPTVAGQVAAVLGVTA</sequence>
<dbReference type="SUPFAM" id="SSF51366">
    <property type="entry name" value="Ribulose-phoshate binding barrel"/>
    <property type="match status" value="1"/>
</dbReference>
<gene>
    <name evidence="1" type="ORF">OM076_40135</name>
</gene>
<dbReference type="EMBL" id="JAPDOD010000068">
    <property type="protein sequence ID" value="MDA0166542.1"/>
    <property type="molecule type" value="Genomic_DNA"/>
</dbReference>
<protein>
    <recommendedName>
        <fullName evidence="3">4-hydroxythreonine-4-phosphate dehydrogenase</fullName>
    </recommendedName>
</protein>
<dbReference type="RefSeq" id="WP_270045800.1">
    <property type="nucleotide sequence ID" value="NZ_JAPDOD010000068.1"/>
</dbReference>
<accession>A0A9X3N1J9</accession>